<reference evidence="2 4" key="1">
    <citation type="journal article" date="2018" name="Nat. Biotechnol.">
        <title>A standardized bacterial taxonomy based on genome phylogeny substantially revises the tree of life.</title>
        <authorList>
            <person name="Parks D.H."/>
            <person name="Chuvochina M."/>
            <person name="Waite D.W."/>
            <person name="Rinke C."/>
            <person name="Skarshewski A."/>
            <person name="Chaumeil P.A."/>
            <person name="Hugenholtz P."/>
        </authorList>
    </citation>
    <scope>NUCLEOTIDE SEQUENCE [LARGE SCALE GENOMIC DNA]</scope>
    <source>
        <strain evidence="2">UBA9375</strain>
    </source>
</reference>
<dbReference type="Gene3D" id="1.25.40.10">
    <property type="entry name" value="Tetratricopeptide repeat domain"/>
    <property type="match status" value="1"/>
</dbReference>
<dbReference type="EMBL" id="DQAY01000069">
    <property type="protein sequence ID" value="HCO23801.1"/>
    <property type="molecule type" value="Genomic_DNA"/>
</dbReference>
<dbReference type="NCBIfam" id="NF047558">
    <property type="entry name" value="TPR_END_plus"/>
    <property type="match status" value="1"/>
</dbReference>
<dbReference type="Proteomes" id="UP000322887">
    <property type="component" value="Chromosome"/>
</dbReference>
<accession>A0A3D3R4K3</accession>
<dbReference type="InterPro" id="IPR011990">
    <property type="entry name" value="TPR-like_helical_dom_sf"/>
</dbReference>
<dbReference type="RefSeq" id="WP_002644579.1">
    <property type="nucleotide sequence ID" value="NZ_CAXAST010000005.1"/>
</dbReference>
<evidence type="ECO:0000313" key="3">
    <source>
        <dbReference type="EMBL" id="QEG19533.1"/>
    </source>
</evidence>
<keyword evidence="1" id="KW-0802">TPR repeat</keyword>
<evidence type="ECO:0000313" key="5">
    <source>
        <dbReference type="Proteomes" id="UP000322887"/>
    </source>
</evidence>
<evidence type="ECO:0000256" key="1">
    <source>
        <dbReference type="PROSITE-ProRule" id="PRU00339"/>
    </source>
</evidence>
<protein>
    <submittedName>
        <fullName evidence="3">Tetratricopeptide repeat protein</fullName>
    </submittedName>
</protein>
<reference evidence="3 5" key="2">
    <citation type="submission" date="2019-08" db="EMBL/GenBank/DDBJ databases">
        <title>Deep-cultivation of Planctomycetes and their phenomic and genomic characterization uncovers novel biology.</title>
        <authorList>
            <person name="Wiegand S."/>
            <person name="Jogler M."/>
            <person name="Boedeker C."/>
            <person name="Pinto D."/>
            <person name="Vollmers J."/>
            <person name="Rivas-Marin E."/>
            <person name="Kohn T."/>
            <person name="Peeters S.H."/>
            <person name="Heuer A."/>
            <person name="Rast P."/>
            <person name="Oberbeckmann S."/>
            <person name="Bunk B."/>
            <person name="Jeske O."/>
            <person name="Meyerdierks A."/>
            <person name="Storesund J.E."/>
            <person name="Kallscheuer N."/>
            <person name="Luecker S."/>
            <person name="Lage O.M."/>
            <person name="Pohl T."/>
            <person name="Merkel B.J."/>
            <person name="Hornburger P."/>
            <person name="Mueller R.-W."/>
            <person name="Bruemmer F."/>
            <person name="Labrenz M."/>
            <person name="Spormann A.M."/>
            <person name="Op den Camp H."/>
            <person name="Overmann J."/>
            <person name="Amann R."/>
            <person name="Jetten M.S.M."/>
            <person name="Mascher T."/>
            <person name="Medema M.H."/>
            <person name="Devos D.P."/>
            <person name="Kaster A.-K."/>
            <person name="Ovreas L."/>
            <person name="Rohde M."/>
            <person name="Galperin M.Y."/>
            <person name="Jogler C."/>
        </authorList>
    </citation>
    <scope>NUCLEOTIDE SEQUENCE [LARGE SCALE GENOMIC DNA]</scope>
    <source>
        <strain evidence="3 5">DSM 8797</strain>
    </source>
</reference>
<organism evidence="2 4">
    <name type="scientific">Gimesia maris</name>
    <dbReference type="NCBI Taxonomy" id="122"/>
    <lineage>
        <taxon>Bacteria</taxon>
        <taxon>Pseudomonadati</taxon>
        <taxon>Planctomycetota</taxon>
        <taxon>Planctomycetia</taxon>
        <taxon>Planctomycetales</taxon>
        <taxon>Planctomycetaceae</taxon>
        <taxon>Gimesia</taxon>
    </lineage>
</organism>
<dbReference type="Pfam" id="PF04733">
    <property type="entry name" value="Coatomer_E"/>
    <property type="match status" value="1"/>
</dbReference>
<evidence type="ECO:0000313" key="2">
    <source>
        <dbReference type="EMBL" id="HCO23801.1"/>
    </source>
</evidence>
<dbReference type="AlphaFoldDB" id="A0A3D3R4K3"/>
<proteinExistence type="predicted"/>
<dbReference type="EMBL" id="CP042910">
    <property type="protein sequence ID" value="QEG19533.1"/>
    <property type="molecule type" value="Genomic_DNA"/>
</dbReference>
<sequence>MVILPASRPKRYLNAAEGYLILEMPEQALRELSRITAADRDSEKYYRLLGQAQQLATHYQEALDAYQHAYDKDSENLTTLMGMAWCFKRTDQLSAAISIMEEAYQHHADEPVVLYNLSCYFTLAGDKVKAISWLGRSLRMEPGLIKLIHDEPDFDSLRSDKDFRFVVESAENKTSQNT</sequence>
<accession>A0A517XJ07</accession>
<evidence type="ECO:0000313" key="4">
    <source>
        <dbReference type="Proteomes" id="UP000263642"/>
    </source>
</evidence>
<gene>
    <name evidence="2" type="ORF">DIT97_12380</name>
    <name evidence="3" type="ORF">GmarT_54340</name>
</gene>
<name>A0A3D3R4K3_9PLAN</name>
<feature type="repeat" description="TPR" evidence="1">
    <location>
        <begin position="43"/>
        <end position="76"/>
    </location>
</feature>
<dbReference type="Proteomes" id="UP000263642">
    <property type="component" value="Unassembled WGS sequence"/>
</dbReference>
<dbReference type="GeneID" id="98649862"/>
<keyword evidence="5" id="KW-1185">Reference proteome</keyword>
<dbReference type="SMART" id="SM00028">
    <property type="entry name" value="TPR"/>
    <property type="match status" value="3"/>
</dbReference>
<dbReference type="SUPFAM" id="SSF48452">
    <property type="entry name" value="TPR-like"/>
    <property type="match status" value="1"/>
</dbReference>
<dbReference type="InterPro" id="IPR019734">
    <property type="entry name" value="TPR_rpt"/>
</dbReference>
<dbReference type="PROSITE" id="PS50005">
    <property type="entry name" value="TPR"/>
    <property type="match status" value="1"/>
</dbReference>